<feature type="transmembrane region" description="Helical" evidence="1">
    <location>
        <begin position="20"/>
        <end position="43"/>
    </location>
</feature>
<dbReference type="AlphaFoldDB" id="A0A5N6ED80"/>
<accession>A0A5N6ED80</accession>
<keyword evidence="1" id="KW-0812">Transmembrane</keyword>
<keyword evidence="1" id="KW-0472">Membrane</keyword>
<protein>
    <submittedName>
        <fullName evidence="2">Uncharacterized protein</fullName>
    </submittedName>
</protein>
<feature type="transmembrane region" description="Helical" evidence="1">
    <location>
        <begin position="86"/>
        <end position="115"/>
    </location>
</feature>
<organism evidence="2 3">
    <name type="scientific">Aspergillus novoparasiticus</name>
    <dbReference type="NCBI Taxonomy" id="986946"/>
    <lineage>
        <taxon>Eukaryota</taxon>
        <taxon>Fungi</taxon>
        <taxon>Dikarya</taxon>
        <taxon>Ascomycota</taxon>
        <taxon>Pezizomycotina</taxon>
        <taxon>Eurotiomycetes</taxon>
        <taxon>Eurotiomycetidae</taxon>
        <taxon>Eurotiales</taxon>
        <taxon>Aspergillaceae</taxon>
        <taxon>Aspergillus</taxon>
        <taxon>Aspergillus subgen. Circumdati</taxon>
    </lineage>
</organism>
<dbReference type="Proteomes" id="UP000326799">
    <property type="component" value="Unassembled WGS sequence"/>
</dbReference>
<gene>
    <name evidence="2" type="ORF">BDV33DRAFT_208254</name>
</gene>
<dbReference type="EMBL" id="ML733500">
    <property type="protein sequence ID" value="KAB8215546.1"/>
    <property type="molecule type" value="Genomic_DNA"/>
</dbReference>
<name>A0A5N6ED80_9EURO</name>
<reference evidence="2 3" key="1">
    <citation type="submission" date="2019-04" db="EMBL/GenBank/DDBJ databases">
        <title>Fungal friends and foes A comparative genomics study of 23 Aspergillus species from section Flavi.</title>
        <authorList>
            <consortium name="DOE Joint Genome Institute"/>
            <person name="Kjaerbolling I."/>
            <person name="Vesth T.C."/>
            <person name="Frisvad J.C."/>
            <person name="Nybo J.L."/>
            <person name="Theobald S."/>
            <person name="Kildgaard S."/>
            <person name="Petersen T.I."/>
            <person name="Kuo A."/>
            <person name="Sato A."/>
            <person name="Lyhne E.K."/>
            <person name="Kogle M.E."/>
            <person name="Wiebenga A."/>
            <person name="Kun R.S."/>
            <person name="Lubbers R.J."/>
            <person name="Makela M.R."/>
            <person name="Barry K."/>
            <person name="Chovatia M."/>
            <person name="Clum A."/>
            <person name="Daum C."/>
            <person name="Haridas S."/>
            <person name="He G."/>
            <person name="LaButti K."/>
            <person name="Lipzen A."/>
            <person name="Mondo S."/>
            <person name="Pangilinan J."/>
            <person name="Riley R."/>
            <person name="Salamov A."/>
            <person name="Simmons B.A."/>
            <person name="Magnuson J.K."/>
            <person name="Henrissat B."/>
            <person name="Mortensen U.H."/>
            <person name="Larsen T.O."/>
            <person name="De vries R.P."/>
            <person name="Grigoriev I.V."/>
            <person name="Machida M."/>
            <person name="Baker S.E."/>
            <person name="Andersen M.R."/>
        </authorList>
    </citation>
    <scope>NUCLEOTIDE SEQUENCE [LARGE SCALE GENOMIC DNA]</scope>
    <source>
        <strain evidence="2 3">CBS 126849</strain>
    </source>
</reference>
<evidence type="ECO:0000313" key="2">
    <source>
        <dbReference type="EMBL" id="KAB8215546.1"/>
    </source>
</evidence>
<evidence type="ECO:0000256" key="1">
    <source>
        <dbReference type="SAM" id="Phobius"/>
    </source>
</evidence>
<evidence type="ECO:0000313" key="3">
    <source>
        <dbReference type="Proteomes" id="UP000326799"/>
    </source>
</evidence>
<keyword evidence="3" id="KW-1185">Reference proteome</keyword>
<keyword evidence="1" id="KW-1133">Transmembrane helix</keyword>
<sequence>MAQSFISEFEALATQNVTKWVVYGTTALFLLHMYISAFTTTLIPYETRAILNSSAQGEQKQRENENPFTNSMLTSKATVKMWQFKLGTATGTVGVVIMVIGIVVTIIQSLLYVFVPESPTDLVVTALVHGEMDKNVTGLPMRVGKNAVIFPGRHD</sequence>
<proteinExistence type="predicted"/>